<sequence>MTARDALLQGCTDVMNVDKVFITSCCILKAKLLILNALGTQIYMVMQ</sequence>
<dbReference type="Gramene" id="OQU86273">
    <property type="protein sequence ID" value="OQU86273"/>
    <property type="gene ID" value="SORBI_3003G062101"/>
</dbReference>
<keyword evidence="2" id="KW-1185">Reference proteome</keyword>
<proteinExistence type="predicted"/>
<gene>
    <name evidence="1" type="ORF">SORBI_3003G062101</name>
</gene>
<name>A0A1W0VVW1_SORBI</name>
<reference evidence="1 2" key="1">
    <citation type="journal article" date="2009" name="Nature">
        <title>The Sorghum bicolor genome and the diversification of grasses.</title>
        <authorList>
            <person name="Paterson A.H."/>
            <person name="Bowers J.E."/>
            <person name="Bruggmann R."/>
            <person name="Dubchak I."/>
            <person name="Grimwood J."/>
            <person name="Gundlach H."/>
            <person name="Haberer G."/>
            <person name="Hellsten U."/>
            <person name="Mitros T."/>
            <person name="Poliakov A."/>
            <person name="Schmutz J."/>
            <person name="Spannagl M."/>
            <person name="Tang H."/>
            <person name="Wang X."/>
            <person name="Wicker T."/>
            <person name="Bharti A.K."/>
            <person name="Chapman J."/>
            <person name="Feltus F.A."/>
            <person name="Gowik U."/>
            <person name="Grigoriev I.V."/>
            <person name="Lyons E."/>
            <person name="Maher C.A."/>
            <person name="Martis M."/>
            <person name="Narechania A."/>
            <person name="Otillar R.P."/>
            <person name="Penning B.W."/>
            <person name="Salamov A.A."/>
            <person name="Wang Y."/>
            <person name="Zhang L."/>
            <person name="Carpita N.C."/>
            <person name="Freeling M."/>
            <person name="Gingle A.R."/>
            <person name="Hash C.T."/>
            <person name="Keller B."/>
            <person name="Klein P."/>
            <person name="Kresovich S."/>
            <person name="McCann M.C."/>
            <person name="Ming R."/>
            <person name="Peterson D.G."/>
            <person name="Mehboob-ur-Rahman"/>
            <person name="Ware D."/>
            <person name="Westhoff P."/>
            <person name="Mayer K.F."/>
            <person name="Messing J."/>
            <person name="Rokhsar D.S."/>
        </authorList>
    </citation>
    <scope>NUCLEOTIDE SEQUENCE [LARGE SCALE GENOMIC DNA]</scope>
    <source>
        <strain evidence="2">cv. BTx623</strain>
    </source>
</reference>
<accession>A0A1W0VVW1</accession>
<protein>
    <submittedName>
        <fullName evidence="1">Uncharacterized protein</fullName>
    </submittedName>
</protein>
<dbReference type="Proteomes" id="UP000000768">
    <property type="component" value="Chromosome 3"/>
</dbReference>
<evidence type="ECO:0000313" key="2">
    <source>
        <dbReference type="Proteomes" id="UP000000768"/>
    </source>
</evidence>
<reference evidence="2" key="2">
    <citation type="journal article" date="2018" name="Plant J.">
        <title>The Sorghum bicolor reference genome: improved assembly, gene annotations, a transcriptome atlas, and signatures of genome organization.</title>
        <authorList>
            <person name="McCormick R.F."/>
            <person name="Truong S.K."/>
            <person name="Sreedasyam A."/>
            <person name="Jenkins J."/>
            <person name="Shu S."/>
            <person name="Sims D."/>
            <person name="Kennedy M."/>
            <person name="Amirebrahimi M."/>
            <person name="Weers B.D."/>
            <person name="McKinley B."/>
            <person name="Mattison A."/>
            <person name="Morishige D.T."/>
            <person name="Grimwood J."/>
            <person name="Schmutz J."/>
            <person name="Mullet J.E."/>
        </authorList>
    </citation>
    <scope>NUCLEOTIDE SEQUENCE [LARGE SCALE GENOMIC DNA]</scope>
    <source>
        <strain evidence="2">cv. BTx623</strain>
    </source>
</reference>
<evidence type="ECO:0000313" key="1">
    <source>
        <dbReference type="EMBL" id="OQU86273.1"/>
    </source>
</evidence>
<organism evidence="1 2">
    <name type="scientific">Sorghum bicolor</name>
    <name type="common">Sorghum</name>
    <name type="synonym">Sorghum vulgare</name>
    <dbReference type="NCBI Taxonomy" id="4558"/>
    <lineage>
        <taxon>Eukaryota</taxon>
        <taxon>Viridiplantae</taxon>
        <taxon>Streptophyta</taxon>
        <taxon>Embryophyta</taxon>
        <taxon>Tracheophyta</taxon>
        <taxon>Spermatophyta</taxon>
        <taxon>Magnoliopsida</taxon>
        <taxon>Liliopsida</taxon>
        <taxon>Poales</taxon>
        <taxon>Poaceae</taxon>
        <taxon>PACMAD clade</taxon>
        <taxon>Panicoideae</taxon>
        <taxon>Andropogonodae</taxon>
        <taxon>Andropogoneae</taxon>
        <taxon>Sorghinae</taxon>
        <taxon>Sorghum</taxon>
    </lineage>
</organism>
<dbReference type="InParanoid" id="A0A1W0VVW1"/>
<dbReference type="AlphaFoldDB" id="A0A1W0VVW1"/>
<dbReference type="EMBL" id="CM000762">
    <property type="protein sequence ID" value="OQU86273.1"/>
    <property type="molecule type" value="Genomic_DNA"/>
</dbReference>